<dbReference type="AlphaFoldDB" id="W7QP15"/>
<comment type="similarity">
    <text evidence="2">Belongs to the class-I pyridoxal-phosphate-dependent aminotransferase family.</text>
</comment>
<dbReference type="GO" id="GO:0004838">
    <property type="term" value="F:L-tyrosine-2-oxoglutarate transaminase activity"/>
    <property type="evidence" value="ECO:0007669"/>
    <property type="project" value="TreeGrafter"/>
</dbReference>
<dbReference type="EMBL" id="ARZY01000021">
    <property type="protein sequence ID" value="EWH09643.1"/>
    <property type="molecule type" value="Genomic_DNA"/>
</dbReference>
<evidence type="ECO:0000256" key="4">
    <source>
        <dbReference type="ARBA" id="ARBA00022576"/>
    </source>
</evidence>
<dbReference type="EC" id="2.6.1.57" evidence="8"/>
<reference evidence="8 9" key="1">
    <citation type="journal article" date="2014" name="Genome Announc.">
        <title>Draft Genome Sequence of the Agar-Degrading Bacterium Catenovulum sp. Strain DS-2, Isolated from Intestines of Haliotis diversicolor.</title>
        <authorList>
            <person name="Shan D."/>
            <person name="Li X."/>
            <person name="Gu Z."/>
            <person name="Wei G."/>
            <person name="Gao Z."/>
            <person name="Shao Z."/>
        </authorList>
    </citation>
    <scope>NUCLEOTIDE SEQUENCE [LARGE SCALE GENOMIC DNA]</scope>
    <source>
        <strain evidence="8 9">DS-2</strain>
    </source>
</reference>
<dbReference type="Gene3D" id="3.40.640.10">
    <property type="entry name" value="Type I PLP-dependent aspartate aminotransferase-like (Major domain)"/>
    <property type="match status" value="1"/>
</dbReference>
<evidence type="ECO:0000259" key="7">
    <source>
        <dbReference type="Pfam" id="PF00155"/>
    </source>
</evidence>
<dbReference type="InterPro" id="IPR015424">
    <property type="entry name" value="PyrdxlP-dep_Trfase"/>
</dbReference>
<dbReference type="NCBIfam" id="NF006719">
    <property type="entry name" value="PRK09257.1"/>
    <property type="match status" value="1"/>
</dbReference>
<keyword evidence="4 8" id="KW-0032">Aminotransferase</keyword>
<evidence type="ECO:0000256" key="5">
    <source>
        <dbReference type="ARBA" id="ARBA00022679"/>
    </source>
</evidence>
<dbReference type="RefSeq" id="WP_035014993.1">
    <property type="nucleotide sequence ID" value="NZ_ARZY01000021.1"/>
</dbReference>
<dbReference type="Proteomes" id="UP000019276">
    <property type="component" value="Unassembled WGS sequence"/>
</dbReference>
<feature type="domain" description="Aminotransferase class I/classII large" evidence="7">
    <location>
        <begin position="27"/>
        <end position="392"/>
    </location>
</feature>
<dbReference type="GO" id="GO:0042802">
    <property type="term" value="F:identical protein binding"/>
    <property type="evidence" value="ECO:0007669"/>
    <property type="project" value="TreeGrafter"/>
</dbReference>
<dbReference type="OrthoDB" id="9766445at2"/>
<evidence type="ECO:0000256" key="3">
    <source>
        <dbReference type="ARBA" id="ARBA00011738"/>
    </source>
</evidence>
<dbReference type="CDD" id="cd00609">
    <property type="entry name" value="AAT_like"/>
    <property type="match status" value="1"/>
</dbReference>
<dbReference type="eggNOG" id="COG1448">
    <property type="taxonomic scope" value="Bacteria"/>
</dbReference>
<dbReference type="GO" id="GO:0004069">
    <property type="term" value="F:L-aspartate:2-oxoglutarate aminotransferase activity"/>
    <property type="evidence" value="ECO:0007669"/>
    <property type="project" value="TreeGrafter"/>
</dbReference>
<organism evidence="8 9">
    <name type="scientific">Catenovulum agarivorans DS-2</name>
    <dbReference type="NCBI Taxonomy" id="1328313"/>
    <lineage>
        <taxon>Bacteria</taxon>
        <taxon>Pseudomonadati</taxon>
        <taxon>Pseudomonadota</taxon>
        <taxon>Gammaproteobacteria</taxon>
        <taxon>Alteromonadales</taxon>
        <taxon>Alteromonadaceae</taxon>
        <taxon>Catenovulum</taxon>
    </lineage>
</organism>
<dbReference type="SUPFAM" id="SSF53383">
    <property type="entry name" value="PLP-dependent transferases"/>
    <property type="match status" value="1"/>
</dbReference>
<gene>
    <name evidence="8" type="ORF">DS2_11763</name>
</gene>
<comment type="subunit">
    <text evidence="3">Homodimer.</text>
</comment>
<sequence>MFKHMTALPPDPLLGIAAAFKADSNPKKVDLGVGVYKTEDGKTPILTSVQKALQILSNTEDSKSYIQARGNQAFLDGMEKLVLGAGNALLDSGRVESVQCPGGTGSLRIGFELIKRGNPNAKVWVSGPTWANHVAVIKAAGLETAEYPYYDKANNQLKADEMLEALAQLGPNDVVLLHGCCHNPTGEDLTPELWTKISDLAVEKGFLPFIDIAYQGFGVDLETDVAGVRELLSKVPEALIATSCSKNFGLYRERTGLLTSISETSVLAGAALSHMLNIAREIYSMPPSYGGATVGILLADEALTAEWKAELAGMCARMIDLRALLVNKIHERGVEEDFSFINRQKGMFTFLGITPEQVKAIRDEYAIYMAGSSRINIAGVSSSNVDYLADALAAILKK</sequence>
<dbReference type="InterPro" id="IPR004839">
    <property type="entry name" value="Aminotransferase_I/II_large"/>
</dbReference>
<keyword evidence="9" id="KW-1185">Reference proteome</keyword>
<dbReference type="GO" id="GO:0033585">
    <property type="term" value="P:L-phenylalanine biosynthetic process from chorismate via phenylpyruvate"/>
    <property type="evidence" value="ECO:0007669"/>
    <property type="project" value="TreeGrafter"/>
</dbReference>
<dbReference type="InterPro" id="IPR015422">
    <property type="entry name" value="PyrdxlP-dep_Trfase_small"/>
</dbReference>
<dbReference type="GO" id="GO:0005829">
    <property type="term" value="C:cytosol"/>
    <property type="evidence" value="ECO:0007669"/>
    <property type="project" value="TreeGrafter"/>
</dbReference>
<dbReference type="PRINTS" id="PR00799">
    <property type="entry name" value="TRANSAMINASE"/>
</dbReference>
<dbReference type="InterPro" id="IPR015421">
    <property type="entry name" value="PyrdxlP-dep_Trfase_major"/>
</dbReference>
<dbReference type="Pfam" id="PF00155">
    <property type="entry name" value="Aminotran_1_2"/>
    <property type="match status" value="1"/>
</dbReference>
<keyword evidence="6" id="KW-0663">Pyridoxal phosphate</keyword>
<dbReference type="PANTHER" id="PTHR11879">
    <property type="entry name" value="ASPARTATE AMINOTRANSFERASE"/>
    <property type="match status" value="1"/>
</dbReference>
<dbReference type="GO" id="GO:0030170">
    <property type="term" value="F:pyridoxal phosphate binding"/>
    <property type="evidence" value="ECO:0007669"/>
    <property type="project" value="InterPro"/>
</dbReference>
<evidence type="ECO:0000313" key="9">
    <source>
        <dbReference type="Proteomes" id="UP000019276"/>
    </source>
</evidence>
<comment type="cofactor">
    <cofactor evidence="1">
        <name>pyridoxal 5'-phosphate</name>
        <dbReference type="ChEBI" id="CHEBI:597326"/>
    </cofactor>
</comment>
<accession>W7QP15</accession>
<dbReference type="PANTHER" id="PTHR11879:SF22">
    <property type="entry name" value="ASPARTATE AMINOTRANSFERASE, MITOCHONDRIAL"/>
    <property type="match status" value="1"/>
</dbReference>
<dbReference type="InterPro" id="IPR000796">
    <property type="entry name" value="Asp_trans"/>
</dbReference>
<dbReference type="PATRIC" id="fig|1328313.3.peg.2405"/>
<dbReference type="STRING" id="1328313.DS2_11763"/>
<evidence type="ECO:0000256" key="2">
    <source>
        <dbReference type="ARBA" id="ARBA00007441"/>
    </source>
</evidence>
<proteinExistence type="inferred from homology"/>
<name>W7QP15_9ALTE</name>
<protein>
    <submittedName>
        <fullName evidence="8">Aromatic amino acid aminotransferase</fullName>
        <ecNumber evidence="8">2.6.1.57</ecNumber>
    </submittedName>
</protein>
<evidence type="ECO:0000256" key="6">
    <source>
        <dbReference type="ARBA" id="ARBA00022898"/>
    </source>
</evidence>
<comment type="caution">
    <text evidence="8">The sequence shown here is derived from an EMBL/GenBank/DDBJ whole genome shotgun (WGS) entry which is preliminary data.</text>
</comment>
<dbReference type="Gene3D" id="3.90.1150.10">
    <property type="entry name" value="Aspartate Aminotransferase, domain 1"/>
    <property type="match status" value="1"/>
</dbReference>
<keyword evidence="5 8" id="KW-0808">Transferase</keyword>
<evidence type="ECO:0000256" key="1">
    <source>
        <dbReference type="ARBA" id="ARBA00001933"/>
    </source>
</evidence>
<evidence type="ECO:0000313" key="8">
    <source>
        <dbReference type="EMBL" id="EWH09643.1"/>
    </source>
</evidence>